<keyword evidence="2" id="KW-1185">Reference proteome</keyword>
<dbReference type="KEGG" id="vff:VITFI_CDS3314"/>
<dbReference type="SUPFAM" id="SSF56524">
    <property type="entry name" value="Oxidoreductase molybdopterin-binding domain"/>
    <property type="match status" value="1"/>
</dbReference>
<organism evidence="1 2">
    <name type="scientific">Vitreoscilla filiformis</name>
    <dbReference type="NCBI Taxonomy" id="63"/>
    <lineage>
        <taxon>Bacteria</taxon>
        <taxon>Pseudomonadati</taxon>
        <taxon>Pseudomonadota</taxon>
        <taxon>Betaproteobacteria</taxon>
        <taxon>Neisseriales</taxon>
        <taxon>Neisseriaceae</taxon>
        <taxon>Vitreoscilla</taxon>
    </lineage>
</organism>
<geneLocation type="plasmid" evidence="2">
    <name>pvf1</name>
</geneLocation>
<dbReference type="AlphaFoldDB" id="A0A221KJ69"/>
<sequence>MFKITSSAVQCHGIFGDTFMQKRHFLAAGAIAGAWPTVAPAAAQRATGPVVLTLGGQVGRSNRPPMNDALDQMMHKHGVRFERAFTFDAASLQRLPAVTIQPKIVYDQQTHTLRGPLLSTVLEAAGVDMKGRWSLGLRAVDGYNVRVTQQQVRELNMILATHLDGQALALGGLGPQWAVYDPALVPWLKDKALPEQFALSPWGLYYIEVAAA</sequence>
<protein>
    <submittedName>
        <fullName evidence="1">Molybdopterin-dependent oxidoreductase</fullName>
    </submittedName>
</protein>
<reference evidence="1 2" key="1">
    <citation type="submission" date="2017-07" db="EMBL/GenBank/DDBJ databases">
        <title>Complete Genome Sequence of the cosmetic ferment Vitreoscilla filiformis (ATCC15551).</title>
        <authorList>
            <person name="Contreras S."/>
            <person name="Sagory-Zalkind P."/>
            <person name="Blanquart H."/>
            <person name="Iltis A."/>
            <person name="Morand S.C."/>
        </authorList>
    </citation>
    <scope>NUCLEOTIDE SEQUENCE [LARGE SCALE GENOMIC DNA]</scope>
    <source>
        <strain evidence="1 2">ATCC 15551</strain>
        <plasmid evidence="2">Plasmid pvf1</plasmid>
    </source>
</reference>
<dbReference type="InterPro" id="IPR036374">
    <property type="entry name" value="OxRdtase_Mopterin-bd_sf"/>
</dbReference>
<evidence type="ECO:0000313" key="2">
    <source>
        <dbReference type="Proteomes" id="UP000199729"/>
    </source>
</evidence>
<keyword evidence="1" id="KW-0614">Plasmid</keyword>
<accession>A0A221KJ69</accession>
<dbReference type="Proteomes" id="UP000199729">
    <property type="component" value="Plasmid pVF1"/>
</dbReference>
<name>A0A221KJ69_VITFI</name>
<dbReference type="EMBL" id="CP022424">
    <property type="protein sequence ID" value="ASM79091.1"/>
    <property type="molecule type" value="Genomic_DNA"/>
</dbReference>
<gene>
    <name evidence="1" type="ORF">VITFI_CDS3314</name>
</gene>
<proteinExistence type="predicted"/>
<evidence type="ECO:0000313" key="1">
    <source>
        <dbReference type="EMBL" id="ASM79091.1"/>
    </source>
</evidence>
<dbReference type="Gene3D" id="3.90.420.10">
    <property type="entry name" value="Oxidoreductase, molybdopterin-binding domain"/>
    <property type="match status" value="1"/>
</dbReference>